<dbReference type="EMBL" id="CAXAJV020001296">
    <property type="protein sequence ID" value="CAL7947847.1"/>
    <property type="molecule type" value="Genomic_DNA"/>
</dbReference>
<comment type="catalytic activity">
    <reaction evidence="16 17">
        <text>(6S)-5,6,7,8-tetrahydrofolyl-(gamma-L-Glu)(n) + L-glutamate + ATP = (6S)-5,6,7,8-tetrahydrofolyl-(gamma-L-Glu)(n+1) + ADP + phosphate + H(+)</text>
        <dbReference type="Rhea" id="RHEA:10580"/>
        <dbReference type="Rhea" id="RHEA-COMP:14738"/>
        <dbReference type="Rhea" id="RHEA-COMP:14740"/>
        <dbReference type="ChEBI" id="CHEBI:15378"/>
        <dbReference type="ChEBI" id="CHEBI:29985"/>
        <dbReference type="ChEBI" id="CHEBI:30616"/>
        <dbReference type="ChEBI" id="CHEBI:43474"/>
        <dbReference type="ChEBI" id="CHEBI:141005"/>
        <dbReference type="ChEBI" id="CHEBI:456216"/>
        <dbReference type="EC" id="6.3.2.17"/>
    </reaction>
</comment>
<dbReference type="PROSITE" id="PS01011">
    <property type="entry name" value="FOLYLPOLYGLU_SYNT_1"/>
    <property type="match status" value="1"/>
</dbReference>
<comment type="caution">
    <text evidence="18">The sequence shown here is derived from an EMBL/GenBank/DDBJ whole genome shotgun (WGS) entry which is preliminary data.</text>
</comment>
<comment type="pathway">
    <text evidence="4 17">Cofactor biosynthesis; tetrahydrofolylpolyglutamate biosynthesis.</text>
</comment>
<evidence type="ECO:0000256" key="3">
    <source>
        <dbReference type="ARBA" id="ARBA00004496"/>
    </source>
</evidence>
<dbReference type="InterPro" id="IPR023600">
    <property type="entry name" value="Folylpolyglutamate_synth_euk"/>
</dbReference>
<keyword evidence="19" id="KW-1185">Reference proteome</keyword>
<evidence type="ECO:0000256" key="12">
    <source>
        <dbReference type="ARBA" id="ARBA00022840"/>
    </source>
</evidence>
<dbReference type="PANTHER" id="PTHR11136:SF5">
    <property type="entry name" value="FOLYLPOLYGLUTAMATE SYNTHASE, MITOCHONDRIAL"/>
    <property type="match status" value="1"/>
</dbReference>
<evidence type="ECO:0000256" key="5">
    <source>
        <dbReference type="ARBA" id="ARBA00008276"/>
    </source>
</evidence>
<dbReference type="EC" id="6.3.2.17" evidence="17"/>
<evidence type="ECO:0000256" key="10">
    <source>
        <dbReference type="ARBA" id="ARBA00022741"/>
    </source>
</evidence>
<keyword evidence="10" id="KW-0547">Nucleotide-binding</keyword>
<comment type="function">
    <text evidence="17">Catalyzes conversion of folates to polyglutamate derivatives allowing concentration of folate compounds in the cell and the intracellular retention of these cofactors, which are important substrates for most of the folate-dependent enzymes that are involved in one-carbon transfer reactions involved in purine, pyrimidine and amino acid synthesis.</text>
</comment>
<evidence type="ECO:0000256" key="2">
    <source>
        <dbReference type="ARBA" id="ARBA00004305"/>
    </source>
</evidence>
<keyword evidence="13" id="KW-0460">Magnesium</keyword>
<keyword evidence="9" id="KW-0479">Metal-binding</keyword>
<dbReference type="NCBIfam" id="TIGR01499">
    <property type="entry name" value="folC"/>
    <property type="match status" value="1"/>
</dbReference>
<sequence>MRNTVKRYICTVENYETAINTLCSLQSNSNYLQLATKTNSHANASYKLVNTRKYLFRSGITLEKLDTLSVIHVAGTKGKGSVCAYTESILREHGFKTGFFSSPHLVTVRERIRINGQPISESQFTEHFWKLYKKLDDTKDDEFDMPHYFKFLTILMFNIFLDENVDVAIVEVGIGGLYDSTNIVRKPACIGITSLRLEHTALLGDTLEDIAYQKSGIFKPETIAFSVPQLPQAMRVLEKRAVETKCKLHVIPSFDEYKWENLSCASELRNKIKQQNASLAIQMSTEWIRSRASKCSTVSPVTVSKDKIVRGLLLCKWPGRMQCLRSSIGNFFLDGAHTIESMECCISWFIDASSRSKGNKILIFNTSGIRDSTKLLLPLKSLQFDKAYFVPNFAGIKSLDDEANCISMDQQKTNCEMNSKIWGTNSIVANSVLQVLQDIKNTSHQKNNHNSSENNQILVTGSLHLVGAVLAVLDPNLTMKTQF</sequence>
<comment type="similarity">
    <text evidence="5 17">Belongs to the folylpolyglutamate synthase family.</text>
</comment>
<dbReference type="PANTHER" id="PTHR11136">
    <property type="entry name" value="FOLYLPOLYGLUTAMATE SYNTHASE-RELATED"/>
    <property type="match status" value="1"/>
</dbReference>
<dbReference type="InterPro" id="IPR036565">
    <property type="entry name" value="Mur-like_cat_sf"/>
</dbReference>
<evidence type="ECO:0000256" key="9">
    <source>
        <dbReference type="ARBA" id="ARBA00022723"/>
    </source>
</evidence>
<evidence type="ECO:0000313" key="19">
    <source>
        <dbReference type="Proteomes" id="UP001642520"/>
    </source>
</evidence>
<comment type="subcellular location">
    <subcellularLocation>
        <location evidence="3">Cytoplasm</location>
    </subcellularLocation>
    <subcellularLocation>
        <location evidence="1">Mitochondrion inner membrane</location>
    </subcellularLocation>
    <subcellularLocation>
        <location evidence="2">Mitochondrion matrix</location>
    </subcellularLocation>
</comment>
<evidence type="ECO:0000256" key="8">
    <source>
        <dbReference type="ARBA" id="ARBA00022598"/>
    </source>
</evidence>
<comment type="cofactor">
    <cofactor evidence="17">
        <name>a monovalent cation</name>
        <dbReference type="ChEBI" id="CHEBI:60242"/>
    </cofactor>
    <text evidence="17">A monovalent cation.</text>
</comment>
<accession>A0ABP1P3S0</accession>
<keyword evidence="8 17" id="KW-0436">Ligase</keyword>
<keyword evidence="7 17" id="KW-0554">One-carbon metabolism</keyword>
<dbReference type="Gene3D" id="3.40.1190.10">
    <property type="entry name" value="Mur-like, catalytic domain"/>
    <property type="match status" value="1"/>
</dbReference>
<evidence type="ECO:0000256" key="15">
    <source>
        <dbReference type="ARBA" id="ARBA00023136"/>
    </source>
</evidence>
<evidence type="ECO:0000256" key="6">
    <source>
        <dbReference type="ARBA" id="ARBA00022490"/>
    </source>
</evidence>
<evidence type="ECO:0000313" key="18">
    <source>
        <dbReference type="EMBL" id="CAL7947847.1"/>
    </source>
</evidence>
<evidence type="ECO:0000256" key="13">
    <source>
        <dbReference type="ARBA" id="ARBA00022842"/>
    </source>
</evidence>
<dbReference type="SUPFAM" id="SSF53623">
    <property type="entry name" value="MurD-like peptide ligases, catalytic domain"/>
    <property type="match status" value="1"/>
</dbReference>
<evidence type="ECO:0000256" key="14">
    <source>
        <dbReference type="ARBA" id="ARBA00023128"/>
    </source>
</evidence>
<evidence type="ECO:0000256" key="1">
    <source>
        <dbReference type="ARBA" id="ARBA00004273"/>
    </source>
</evidence>
<keyword evidence="15" id="KW-0472">Membrane</keyword>
<name>A0ABP1P3S0_XYLVO</name>
<dbReference type="InterPro" id="IPR001645">
    <property type="entry name" value="Folylpolyglutamate_synth"/>
</dbReference>
<evidence type="ECO:0000256" key="7">
    <source>
        <dbReference type="ARBA" id="ARBA00022563"/>
    </source>
</evidence>
<dbReference type="Gene3D" id="3.90.190.20">
    <property type="entry name" value="Mur ligase, C-terminal domain"/>
    <property type="match status" value="1"/>
</dbReference>
<dbReference type="InterPro" id="IPR018109">
    <property type="entry name" value="Folylpolyglutamate_synth_CS"/>
</dbReference>
<dbReference type="Proteomes" id="UP001642520">
    <property type="component" value="Unassembled WGS sequence"/>
</dbReference>
<organism evidence="18 19">
    <name type="scientific">Xylocopa violacea</name>
    <name type="common">Violet carpenter bee</name>
    <name type="synonym">Apis violacea</name>
    <dbReference type="NCBI Taxonomy" id="135666"/>
    <lineage>
        <taxon>Eukaryota</taxon>
        <taxon>Metazoa</taxon>
        <taxon>Ecdysozoa</taxon>
        <taxon>Arthropoda</taxon>
        <taxon>Hexapoda</taxon>
        <taxon>Insecta</taxon>
        <taxon>Pterygota</taxon>
        <taxon>Neoptera</taxon>
        <taxon>Endopterygota</taxon>
        <taxon>Hymenoptera</taxon>
        <taxon>Apocrita</taxon>
        <taxon>Aculeata</taxon>
        <taxon>Apoidea</taxon>
        <taxon>Anthophila</taxon>
        <taxon>Apidae</taxon>
        <taxon>Xylocopa</taxon>
        <taxon>Xylocopa</taxon>
    </lineage>
</organism>
<dbReference type="PIRSF" id="PIRSF038895">
    <property type="entry name" value="FPGS"/>
    <property type="match status" value="1"/>
</dbReference>
<keyword evidence="12" id="KW-0067">ATP-binding</keyword>
<evidence type="ECO:0000256" key="16">
    <source>
        <dbReference type="ARBA" id="ARBA00047493"/>
    </source>
</evidence>
<protein>
    <recommendedName>
        <fullName evidence="17">Folylpolyglutamate synthase</fullName>
        <ecNumber evidence="17">6.3.2.17</ecNumber>
    </recommendedName>
    <alternativeName>
        <fullName evidence="17">Folylpoly-gamma-glutamate synthetase</fullName>
    </alternativeName>
    <alternativeName>
        <fullName evidence="17">Tetrahydrofolylpolyglutamate synthase</fullName>
    </alternativeName>
</protein>
<evidence type="ECO:0000256" key="4">
    <source>
        <dbReference type="ARBA" id="ARBA00005150"/>
    </source>
</evidence>
<reference evidence="18 19" key="1">
    <citation type="submission" date="2024-08" db="EMBL/GenBank/DDBJ databases">
        <authorList>
            <person name="Will J Nash"/>
            <person name="Angela Man"/>
            <person name="Seanna McTaggart"/>
            <person name="Kendall Baker"/>
            <person name="Tom Barker"/>
            <person name="Leah Catchpole"/>
            <person name="Alex Durrant"/>
            <person name="Karim Gharbi"/>
            <person name="Naomi Irish"/>
            <person name="Gemy Kaithakottil"/>
            <person name="Debby Ku"/>
            <person name="Aaliyah Providence"/>
            <person name="Felix Shaw"/>
            <person name="David Swarbreck"/>
            <person name="Chris Watkins"/>
            <person name="Ann M. McCartney"/>
            <person name="Giulio Formenti"/>
            <person name="Alice Mouton"/>
            <person name="Noel Vella"/>
            <person name="Bjorn M von Reumont"/>
            <person name="Adriana Vella"/>
            <person name="Wilfried Haerty"/>
        </authorList>
    </citation>
    <scope>NUCLEOTIDE SEQUENCE [LARGE SCALE GENOMIC DNA]</scope>
</reference>
<dbReference type="SUPFAM" id="SSF53244">
    <property type="entry name" value="MurD-like peptide ligases, peptide-binding domain"/>
    <property type="match status" value="1"/>
</dbReference>
<gene>
    <name evidence="18" type="ORF">XYLVIOL_LOCUS8546</name>
</gene>
<evidence type="ECO:0000256" key="17">
    <source>
        <dbReference type="PIRNR" id="PIRNR038895"/>
    </source>
</evidence>
<keyword evidence="6" id="KW-0963">Cytoplasm</keyword>
<dbReference type="PROSITE" id="PS01012">
    <property type="entry name" value="FOLYLPOLYGLU_SYNT_2"/>
    <property type="match status" value="1"/>
</dbReference>
<evidence type="ECO:0000256" key="11">
    <source>
        <dbReference type="ARBA" id="ARBA00022792"/>
    </source>
</evidence>
<dbReference type="InterPro" id="IPR036615">
    <property type="entry name" value="Mur_ligase_C_dom_sf"/>
</dbReference>
<keyword evidence="14" id="KW-0496">Mitochondrion</keyword>
<keyword evidence="11" id="KW-0999">Mitochondrion inner membrane</keyword>
<proteinExistence type="inferred from homology"/>